<evidence type="ECO:0000256" key="3">
    <source>
        <dbReference type="SAM" id="SignalP"/>
    </source>
</evidence>
<dbReference type="Proteomes" id="UP000799291">
    <property type="component" value="Unassembled WGS sequence"/>
</dbReference>
<evidence type="ECO:0000256" key="2">
    <source>
        <dbReference type="PIRSR" id="PIRSR000137-2"/>
    </source>
</evidence>
<evidence type="ECO:0000259" key="4">
    <source>
        <dbReference type="PROSITE" id="PS00624"/>
    </source>
</evidence>
<dbReference type="PANTHER" id="PTHR11552:SF115">
    <property type="entry name" value="DEHYDROGENASE XPTC-RELATED"/>
    <property type="match status" value="1"/>
</dbReference>
<sequence length="619" mass="65541">MTKLWTLLLLYGLSLVEARVLPSHASPVSARAVQSANYDFVIVGGGPSGLVLADRLTEDPKVTVLVIEAGPFDQGEDGVRVPGAWNPVPYFWPGLVTEPLTALNGRAEQVVVGKVVGGGTTINAMNILRATTADFAAWVSLGNGGWGWNDMLPFFKKGENFTAPDPAFAASNNISWDDSVRGHGGPLQYSYSNYNYPGSGQWWSAGLSVGLKPVHDPSSGVNTGLFWVPTVLDTKTQTRCSARVAHYDSVKTRPNYHVLAEHQVAKVLFKGTRATGVQYLGSSGGNTSTVFASKEVILAAGALHTPQILQLSGVGPEKLLKSLGIPVVAKLPGVGTNFQDHASIVVQYNFSNIITPNAGSLATNATYAAEQRALYDSHQPSAFTVVRGLGSTFGALSFKDLANASASIISNAKTRDAAASLPADEDRTVVAGYKAQREILVQQLQNPDMAVSVTAWDTFSSVMVAVLKPFSRGKITIKSTDVRVEPKLDYRTATDPSDLPILTATLRKLRQIMSAPAMAALGTNEAAPLGAHVQSDEDFETVLRASLGASSAHQCCSAPMMPLKMGGVVDPKHNVYGVTGLRIADVSTFPMAVSGGPTANVYAVAEKVADIVKKTYKLA</sequence>
<feature type="signal peptide" evidence="3">
    <location>
        <begin position="1"/>
        <end position="18"/>
    </location>
</feature>
<dbReference type="Gene3D" id="3.30.560.10">
    <property type="entry name" value="Glucose Oxidase, domain 3"/>
    <property type="match status" value="1"/>
</dbReference>
<keyword evidence="2" id="KW-0285">Flavoprotein</keyword>
<keyword evidence="2" id="KW-0274">FAD</keyword>
<evidence type="ECO:0000256" key="1">
    <source>
        <dbReference type="ARBA" id="ARBA00010790"/>
    </source>
</evidence>
<dbReference type="SUPFAM" id="SSF54373">
    <property type="entry name" value="FAD-linked reductases, C-terminal domain"/>
    <property type="match status" value="1"/>
</dbReference>
<gene>
    <name evidence="5" type="ORF">K458DRAFT_327302</name>
</gene>
<keyword evidence="3" id="KW-0732">Signal</keyword>
<feature type="binding site" evidence="2">
    <location>
        <position position="264"/>
    </location>
    <ligand>
        <name>FAD</name>
        <dbReference type="ChEBI" id="CHEBI:57692"/>
    </ligand>
</feature>
<dbReference type="AlphaFoldDB" id="A0A6G1JKQ1"/>
<dbReference type="EMBL" id="MU005570">
    <property type="protein sequence ID" value="KAF2691142.1"/>
    <property type="molecule type" value="Genomic_DNA"/>
</dbReference>
<reference evidence="5" key="1">
    <citation type="journal article" date="2020" name="Stud. Mycol.">
        <title>101 Dothideomycetes genomes: a test case for predicting lifestyles and emergence of pathogens.</title>
        <authorList>
            <person name="Haridas S."/>
            <person name="Albert R."/>
            <person name="Binder M."/>
            <person name="Bloem J."/>
            <person name="Labutti K."/>
            <person name="Salamov A."/>
            <person name="Andreopoulos B."/>
            <person name="Baker S."/>
            <person name="Barry K."/>
            <person name="Bills G."/>
            <person name="Bluhm B."/>
            <person name="Cannon C."/>
            <person name="Castanera R."/>
            <person name="Culley D."/>
            <person name="Daum C."/>
            <person name="Ezra D."/>
            <person name="Gonzalez J."/>
            <person name="Henrissat B."/>
            <person name="Kuo A."/>
            <person name="Liang C."/>
            <person name="Lipzen A."/>
            <person name="Lutzoni F."/>
            <person name="Magnuson J."/>
            <person name="Mondo S."/>
            <person name="Nolan M."/>
            <person name="Ohm R."/>
            <person name="Pangilinan J."/>
            <person name="Park H.-J."/>
            <person name="Ramirez L."/>
            <person name="Alfaro M."/>
            <person name="Sun H."/>
            <person name="Tritt A."/>
            <person name="Yoshinaga Y."/>
            <person name="Zwiers L.-H."/>
            <person name="Turgeon B."/>
            <person name="Goodwin S."/>
            <person name="Spatafora J."/>
            <person name="Crous P."/>
            <person name="Grigoriev I."/>
        </authorList>
    </citation>
    <scope>NUCLEOTIDE SEQUENCE</scope>
    <source>
        <strain evidence="5">CBS 122367</strain>
    </source>
</reference>
<feature type="chain" id="PRO_5026260075" evidence="3">
    <location>
        <begin position="19"/>
        <end position="619"/>
    </location>
</feature>
<dbReference type="GO" id="GO:0050660">
    <property type="term" value="F:flavin adenine dinucleotide binding"/>
    <property type="evidence" value="ECO:0007669"/>
    <property type="project" value="InterPro"/>
</dbReference>
<name>A0A6G1JKQ1_9PLEO</name>
<dbReference type="PANTHER" id="PTHR11552">
    <property type="entry name" value="GLUCOSE-METHANOL-CHOLINE GMC OXIDOREDUCTASE"/>
    <property type="match status" value="1"/>
</dbReference>
<dbReference type="OrthoDB" id="269227at2759"/>
<proteinExistence type="inferred from homology"/>
<dbReference type="GO" id="GO:0044550">
    <property type="term" value="P:secondary metabolite biosynthetic process"/>
    <property type="evidence" value="ECO:0007669"/>
    <property type="project" value="TreeGrafter"/>
</dbReference>
<dbReference type="InterPro" id="IPR000172">
    <property type="entry name" value="GMC_OxRdtase_N"/>
</dbReference>
<dbReference type="Pfam" id="PF00732">
    <property type="entry name" value="GMC_oxred_N"/>
    <property type="match status" value="1"/>
</dbReference>
<feature type="domain" description="Glucose-methanol-choline oxidoreductase N-terminal" evidence="4">
    <location>
        <begin position="301"/>
        <end position="315"/>
    </location>
</feature>
<evidence type="ECO:0000313" key="5">
    <source>
        <dbReference type="EMBL" id="KAF2691142.1"/>
    </source>
</evidence>
<protein>
    <submittedName>
        <fullName evidence="5">GMC oxidoreductase</fullName>
    </submittedName>
</protein>
<organism evidence="5 6">
    <name type="scientific">Lentithecium fluviatile CBS 122367</name>
    <dbReference type="NCBI Taxonomy" id="1168545"/>
    <lineage>
        <taxon>Eukaryota</taxon>
        <taxon>Fungi</taxon>
        <taxon>Dikarya</taxon>
        <taxon>Ascomycota</taxon>
        <taxon>Pezizomycotina</taxon>
        <taxon>Dothideomycetes</taxon>
        <taxon>Pleosporomycetidae</taxon>
        <taxon>Pleosporales</taxon>
        <taxon>Massarineae</taxon>
        <taxon>Lentitheciaceae</taxon>
        <taxon>Lentithecium</taxon>
    </lineage>
</organism>
<accession>A0A6G1JKQ1</accession>
<dbReference type="Gene3D" id="3.50.50.60">
    <property type="entry name" value="FAD/NAD(P)-binding domain"/>
    <property type="match status" value="1"/>
</dbReference>
<dbReference type="PROSITE" id="PS00624">
    <property type="entry name" value="GMC_OXRED_2"/>
    <property type="match status" value="1"/>
</dbReference>
<keyword evidence="6" id="KW-1185">Reference proteome</keyword>
<dbReference type="InterPro" id="IPR036188">
    <property type="entry name" value="FAD/NAD-bd_sf"/>
</dbReference>
<dbReference type="InterPro" id="IPR012132">
    <property type="entry name" value="GMC_OxRdtase"/>
</dbReference>
<feature type="binding site" evidence="2">
    <location>
        <position position="115"/>
    </location>
    <ligand>
        <name>FAD</name>
        <dbReference type="ChEBI" id="CHEBI:57692"/>
    </ligand>
</feature>
<comment type="similarity">
    <text evidence="1">Belongs to the GMC oxidoreductase family.</text>
</comment>
<evidence type="ECO:0000313" key="6">
    <source>
        <dbReference type="Proteomes" id="UP000799291"/>
    </source>
</evidence>
<dbReference type="InterPro" id="IPR007867">
    <property type="entry name" value="GMC_OxRtase_C"/>
</dbReference>
<dbReference type="SUPFAM" id="SSF51905">
    <property type="entry name" value="FAD/NAD(P)-binding domain"/>
    <property type="match status" value="1"/>
</dbReference>
<dbReference type="GO" id="GO:0016614">
    <property type="term" value="F:oxidoreductase activity, acting on CH-OH group of donors"/>
    <property type="evidence" value="ECO:0007669"/>
    <property type="project" value="InterPro"/>
</dbReference>
<dbReference type="PIRSF" id="PIRSF000137">
    <property type="entry name" value="Alcohol_oxidase"/>
    <property type="match status" value="1"/>
</dbReference>
<dbReference type="Pfam" id="PF05199">
    <property type="entry name" value="GMC_oxred_C"/>
    <property type="match status" value="1"/>
</dbReference>
<comment type="cofactor">
    <cofactor evidence="2">
        <name>FAD</name>
        <dbReference type="ChEBI" id="CHEBI:57692"/>
    </cofactor>
</comment>